<dbReference type="Proteomes" id="UP000694403">
    <property type="component" value="Unplaced"/>
</dbReference>
<dbReference type="InterPro" id="IPR007110">
    <property type="entry name" value="Ig-like_dom"/>
</dbReference>
<evidence type="ECO:0000259" key="5">
    <source>
        <dbReference type="PROSITE" id="PS50835"/>
    </source>
</evidence>
<protein>
    <recommendedName>
        <fullName evidence="5">Ig-like domain-containing protein</fullName>
    </recommendedName>
</protein>
<dbReference type="SMART" id="SM00409">
    <property type="entry name" value="IG"/>
    <property type="match status" value="1"/>
</dbReference>
<dbReference type="GO" id="GO:0019814">
    <property type="term" value="C:immunoglobulin complex"/>
    <property type="evidence" value="ECO:0007669"/>
    <property type="project" value="UniProtKB-KW"/>
</dbReference>
<dbReference type="InterPro" id="IPR036179">
    <property type="entry name" value="Ig-like_dom_sf"/>
</dbReference>
<dbReference type="SMART" id="SM00406">
    <property type="entry name" value="IGv"/>
    <property type="match status" value="1"/>
</dbReference>
<dbReference type="PANTHER" id="PTHR23266">
    <property type="entry name" value="IMMUNOGLOBULIN HEAVY CHAIN"/>
    <property type="match status" value="1"/>
</dbReference>
<sequence>MKSLWLFLSLFSAPSSVLSQVQLVESGPGVVKPGQTLTLTCAVSGVSITDSSYVWNWVRQPPGKGLEWVARIYPHDGRKWFAASLQSRTSISSDTSKNQFSLQLASLAAADTAMYHCARDTVTRSNAGLVQKGEASCLESLGALPHSRLH</sequence>
<dbReference type="Ensembl" id="ENSCSRT00000023728.1">
    <property type="protein sequence ID" value="ENSCSRP00000022736.1"/>
    <property type="gene ID" value="ENSCSRG00000017136.1"/>
</dbReference>
<name>A0A8C3T3K7_CHESE</name>
<dbReference type="InterPro" id="IPR013106">
    <property type="entry name" value="Ig_V-set"/>
</dbReference>
<evidence type="ECO:0000256" key="3">
    <source>
        <dbReference type="ARBA" id="ARBA00043265"/>
    </source>
</evidence>
<evidence type="ECO:0000256" key="2">
    <source>
        <dbReference type="ARBA" id="ARBA00023130"/>
    </source>
</evidence>
<evidence type="ECO:0000313" key="6">
    <source>
        <dbReference type="Ensembl" id="ENSCSRP00000022736.1"/>
    </source>
</evidence>
<proteinExistence type="predicted"/>
<dbReference type="PROSITE" id="PS50835">
    <property type="entry name" value="IG_LIKE"/>
    <property type="match status" value="1"/>
</dbReference>
<dbReference type="FunFam" id="2.60.40.10:FF:002426">
    <property type="entry name" value="Immunoglobulin heavy variable V15-2"/>
    <property type="match status" value="1"/>
</dbReference>
<dbReference type="Gene3D" id="2.60.40.10">
    <property type="entry name" value="Immunoglobulins"/>
    <property type="match status" value="1"/>
</dbReference>
<dbReference type="GO" id="GO:0005576">
    <property type="term" value="C:extracellular region"/>
    <property type="evidence" value="ECO:0007669"/>
    <property type="project" value="UniProtKB-ARBA"/>
</dbReference>
<evidence type="ECO:0000313" key="7">
    <source>
        <dbReference type="Proteomes" id="UP000694403"/>
    </source>
</evidence>
<feature type="chain" id="PRO_5034522284" description="Ig-like domain-containing protein" evidence="4">
    <location>
        <begin position="20"/>
        <end position="150"/>
    </location>
</feature>
<feature type="signal peptide" evidence="4">
    <location>
        <begin position="1"/>
        <end position="19"/>
    </location>
</feature>
<dbReference type="InterPro" id="IPR050199">
    <property type="entry name" value="IgHV"/>
</dbReference>
<dbReference type="SUPFAM" id="SSF48726">
    <property type="entry name" value="Immunoglobulin"/>
    <property type="match status" value="1"/>
</dbReference>
<evidence type="ECO:0000256" key="1">
    <source>
        <dbReference type="ARBA" id="ARBA00022859"/>
    </source>
</evidence>
<reference evidence="6" key="2">
    <citation type="submission" date="2025-09" db="UniProtKB">
        <authorList>
            <consortium name="Ensembl"/>
        </authorList>
    </citation>
    <scope>IDENTIFICATION</scope>
</reference>
<keyword evidence="3" id="KW-1280">Immunoglobulin</keyword>
<dbReference type="GO" id="GO:0002250">
    <property type="term" value="P:adaptive immune response"/>
    <property type="evidence" value="ECO:0007669"/>
    <property type="project" value="UniProtKB-KW"/>
</dbReference>
<keyword evidence="7" id="KW-1185">Reference proteome</keyword>
<reference evidence="6" key="1">
    <citation type="submission" date="2025-08" db="UniProtKB">
        <authorList>
            <consortium name="Ensembl"/>
        </authorList>
    </citation>
    <scope>IDENTIFICATION</scope>
</reference>
<evidence type="ECO:0000256" key="4">
    <source>
        <dbReference type="SAM" id="SignalP"/>
    </source>
</evidence>
<keyword evidence="1" id="KW-0391">Immunity</keyword>
<keyword evidence="2" id="KW-1064">Adaptive immunity</keyword>
<dbReference type="AlphaFoldDB" id="A0A8C3T3K7"/>
<dbReference type="InterPro" id="IPR003599">
    <property type="entry name" value="Ig_sub"/>
</dbReference>
<keyword evidence="4" id="KW-0732">Signal</keyword>
<feature type="domain" description="Ig-like" evidence="5">
    <location>
        <begin position="14"/>
        <end position="136"/>
    </location>
</feature>
<accession>A0A8C3T3K7</accession>
<organism evidence="6 7">
    <name type="scientific">Chelydra serpentina</name>
    <name type="common">Snapping turtle</name>
    <name type="synonym">Testudo serpentina</name>
    <dbReference type="NCBI Taxonomy" id="8475"/>
    <lineage>
        <taxon>Eukaryota</taxon>
        <taxon>Metazoa</taxon>
        <taxon>Chordata</taxon>
        <taxon>Craniata</taxon>
        <taxon>Vertebrata</taxon>
        <taxon>Euteleostomi</taxon>
        <taxon>Archelosauria</taxon>
        <taxon>Testudinata</taxon>
        <taxon>Testudines</taxon>
        <taxon>Cryptodira</taxon>
        <taxon>Durocryptodira</taxon>
        <taxon>Americhelydia</taxon>
        <taxon>Chelydroidea</taxon>
        <taxon>Chelydridae</taxon>
        <taxon>Chelydra</taxon>
    </lineage>
</organism>
<dbReference type="InterPro" id="IPR013783">
    <property type="entry name" value="Ig-like_fold"/>
</dbReference>
<dbReference type="Pfam" id="PF07686">
    <property type="entry name" value="V-set"/>
    <property type="match status" value="1"/>
</dbReference>